<keyword evidence="1" id="KW-0472">Membrane</keyword>
<proteinExistence type="predicted"/>
<name>A0A444JTN6_9GAMM</name>
<dbReference type="AlphaFoldDB" id="A0A444JTN6"/>
<keyword evidence="6" id="KW-1185">Reference proteome</keyword>
<feature type="transmembrane region" description="Helical" evidence="1">
    <location>
        <begin position="86"/>
        <end position="106"/>
    </location>
</feature>
<accession>A0A444JTN6</accession>
<keyword evidence="1" id="KW-0812">Transmembrane</keyword>
<evidence type="ECO:0000259" key="3">
    <source>
        <dbReference type="Pfam" id="PF16697"/>
    </source>
</evidence>
<dbReference type="NCBIfam" id="TIGR02500">
    <property type="entry name" value="type_III_yscD"/>
    <property type="match status" value="1"/>
</dbReference>
<evidence type="ECO:0000259" key="4">
    <source>
        <dbReference type="Pfam" id="PF23893"/>
    </source>
</evidence>
<gene>
    <name evidence="5" type="ORF">EDI28_09150</name>
</gene>
<dbReference type="Proteomes" id="UP000287563">
    <property type="component" value="Unassembled WGS sequence"/>
</dbReference>
<feature type="domain" description="YscD/Y4YQ C-terminal" evidence="4">
    <location>
        <begin position="343"/>
        <end position="390"/>
    </location>
</feature>
<dbReference type="RefSeq" id="WP_128783509.1">
    <property type="nucleotide sequence ID" value="NZ_JAKJSG010000036.1"/>
</dbReference>
<sequence>MTRWKLKVLSGSHAGAEMATEQNNIVLGSDSARADCVLSDCGFAAVVCQLTLTDTDQVIKILVDQVWFLNGKRQSASIARIKPYQVIQVGGVAFAFGPSDVVWPVLTVPVVRRRRIPWAGVALSGLLAVGSLSASLAVSTKYAKARRTTAAQLLEQLDYSSVSLQPLNDRLVLSGYVEDRESLQVLKNTLVESRQPIEWRVYRIDSVQNAVMTWFAQHGLAGLDVTVDTQGVAHVKGVLKDGLDLAKISNSLQDDVQGLTRTDWQTARISGLIGWLQQAIRRQGLPGLMVAESDQHIYLTGKLAEKERPKLTALLKRAALQFGPQVPVKYQAFLLPDSPLPSIRAVSLSRTPYVVMSDGQKYLTSAVIGDGYTIRKITDEGIAIAKQGKHWWLPTGG</sequence>
<protein>
    <submittedName>
        <fullName evidence="5">EscD/YscD/HrpQ family type III secretion system inner membrane ring protein</fullName>
    </submittedName>
</protein>
<evidence type="ECO:0000259" key="2">
    <source>
        <dbReference type="Pfam" id="PF16693"/>
    </source>
</evidence>
<feature type="transmembrane region" description="Helical" evidence="1">
    <location>
        <begin position="118"/>
        <end position="138"/>
    </location>
</feature>
<dbReference type="Gene3D" id="2.60.200.20">
    <property type="match status" value="1"/>
</dbReference>
<comment type="caution">
    <text evidence="5">The sequence shown here is derived from an EMBL/GenBank/DDBJ whole genome shotgun (WGS) entry which is preliminary data.</text>
</comment>
<dbReference type="InterPro" id="IPR012843">
    <property type="entry name" value="YscD"/>
</dbReference>
<dbReference type="InterPro" id="IPR032030">
    <property type="entry name" value="YscD_cytoplasmic_dom"/>
</dbReference>
<evidence type="ECO:0000256" key="1">
    <source>
        <dbReference type="SAM" id="Phobius"/>
    </source>
</evidence>
<evidence type="ECO:0000313" key="6">
    <source>
        <dbReference type="Proteomes" id="UP000287563"/>
    </source>
</evidence>
<dbReference type="Pfam" id="PF23893">
    <property type="entry name" value="Y4YQ_C"/>
    <property type="match status" value="1"/>
</dbReference>
<evidence type="ECO:0000313" key="5">
    <source>
        <dbReference type="EMBL" id="RWX56423.1"/>
    </source>
</evidence>
<dbReference type="OrthoDB" id="5620712at2"/>
<feature type="domain" description="YscD-like Bon-like" evidence="2">
    <location>
        <begin position="149"/>
        <end position="190"/>
    </location>
</feature>
<dbReference type="InterPro" id="IPR057770">
    <property type="entry name" value="YscD/Y4YQ_C"/>
</dbReference>
<dbReference type="Pfam" id="PF16693">
    <property type="entry name" value="Yop-YscD_ppl_1st"/>
    <property type="match status" value="1"/>
</dbReference>
<dbReference type="Pfam" id="PF16697">
    <property type="entry name" value="Yop-YscD_cpl"/>
    <property type="match status" value="1"/>
</dbReference>
<keyword evidence="1" id="KW-1133">Transmembrane helix</keyword>
<reference evidence="5 6" key="1">
    <citation type="submission" date="2018-11" db="EMBL/GenBank/DDBJ databases">
        <title>Photobacterium sp. BEI247 sp. nov., a marine bacterium isolated from Yongle Blue Hole in the South China Sea.</title>
        <authorList>
            <person name="Wang X."/>
        </authorList>
    </citation>
    <scope>NUCLEOTIDE SEQUENCE [LARGE SCALE GENOMIC DNA]</scope>
    <source>
        <strain evidence="6">BEI247</strain>
    </source>
</reference>
<dbReference type="InterPro" id="IPR032034">
    <property type="entry name" value="YscD_ppl_1st"/>
</dbReference>
<organism evidence="5 6">
    <name type="scientific">Photobacterium chitinilyticum</name>
    <dbReference type="NCBI Taxonomy" id="2485123"/>
    <lineage>
        <taxon>Bacteria</taxon>
        <taxon>Pseudomonadati</taxon>
        <taxon>Pseudomonadota</taxon>
        <taxon>Gammaproteobacteria</taxon>
        <taxon>Vibrionales</taxon>
        <taxon>Vibrionaceae</taxon>
        <taxon>Photobacterium</taxon>
    </lineage>
</organism>
<feature type="domain" description="YscD cytoplasmic" evidence="3">
    <location>
        <begin position="7"/>
        <end position="99"/>
    </location>
</feature>
<dbReference type="EMBL" id="RJLM01000002">
    <property type="protein sequence ID" value="RWX56423.1"/>
    <property type="molecule type" value="Genomic_DNA"/>
</dbReference>